<evidence type="ECO:0000313" key="2">
    <source>
        <dbReference type="EMBL" id="VDK57095.1"/>
    </source>
</evidence>
<feature type="domain" description="RNA helicase aquarius beta-barrel" evidence="1">
    <location>
        <begin position="138"/>
        <end position="230"/>
    </location>
</feature>
<name>A0A3P6RSS2_CYLGO</name>
<dbReference type="EMBL" id="UYRV01010020">
    <property type="protein sequence ID" value="VDK57095.1"/>
    <property type="molecule type" value="Genomic_DNA"/>
</dbReference>
<reference evidence="2 3" key="1">
    <citation type="submission" date="2018-11" db="EMBL/GenBank/DDBJ databases">
        <authorList>
            <consortium name="Pathogen Informatics"/>
        </authorList>
    </citation>
    <scope>NUCLEOTIDE SEQUENCE [LARGE SCALE GENOMIC DNA]</scope>
</reference>
<dbReference type="Proteomes" id="UP000271889">
    <property type="component" value="Unassembled WGS sequence"/>
</dbReference>
<dbReference type="Pfam" id="PF21143">
    <property type="entry name" value="Aquarius_N_2nd"/>
    <property type="match status" value="1"/>
</dbReference>
<organism evidence="2 3">
    <name type="scientific">Cylicostephanus goldi</name>
    <name type="common">Nematode worm</name>
    <dbReference type="NCBI Taxonomy" id="71465"/>
    <lineage>
        <taxon>Eukaryota</taxon>
        <taxon>Metazoa</taxon>
        <taxon>Ecdysozoa</taxon>
        <taxon>Nematoda</taxon>
        <taxon>Chromadorea</taxon>
        <taxon>Rhabditida</taxon>
        <taxon>Rhabditina</taxon>
        <taxon>Rhabditomorpha</taxon>
        <taxon>Strongyloidea</taxon>
        <taxon>Strongylidae</taxon>
        <taxon>Cylicostephanus</taxon>
    </lineage>
</organism>
<dbReference type="OrthoDB" id="1879at2759"/>
<proteinExistence type="predicted"/>
<gene>
    <name evidence="2" type="ORF">CGOC_LOCUS3868</name>
</gene>
<accession>A0A3P6RSS2</accession>
<sequence>MDSEESQLETYSKEFLTETITLHCERRVNQLQQLNEQPLYPTEQVIWDENVVPYENYSGEGVLALNKLNLQFLTLHDYLLRNFNLFQLESTCEYAFSCSFCMQSFVSAHFMQFLSELMEFPYLDEIRQDLEDVLFRMKPWRHESRNETVWGGWARMALLLDSFQIVEVGKPFVGDKSPSVVKGEFAVNVGRRVDIRQEWESLRKHDVCFLVTCRSTQPVGTKYDVRKPFKDQIQVIPEFVTF</sequence>
<evidence type="ECO:0000259" key="1">
    <source>
        <dbReference type="Pfam" id="PF21143"/>
    </source>
</evidence>
<protein>
    <recommendedName>
        <fullName evidence="1">RNA helicase aquarius beta-barrel domain-containing protein</fullName>
    </recommendedName>
</protein>
<evidence type="ECO:0000313" key="3">
    <source>
        <dbReference type="Proteomes" id="UP000271889"/>
    </source>
</evidence>
<dbReference type="InterPro" id="IPR048966">
    <property type="entry name" value="Aquarius_b-barrel"/>
</dbReference>
<dbReference type="AlphaFoldDB" id="A0A3P6RSS2"/>
<keyword evidence="3" id="KW-1185">Reference proteome</keyword>